<accession>A0AAV4A0M4</accession>
<evidence type="ECO:0000313" key="7">
    <source>
        <dbReference type="EMBL" id="GFO00208.1"/>
    </source>
</evidence>
<keyword evidence="4" id="KW-0324">Glycolysis</keyword>
<dbReference type="GO" id="GO:0004332">
    <property type="term" value="F:fructose-bisphosphate aldolase activity"/>
    <property type="evidence" value="ECO:0007669"/>
    <property type="project" value="UniProtKB-EC"/>
</dbReference>
<dbReference type="AlphaFoldDB" id="A0AAV4A0M4"/>
<feature type="compositionally biased region" description="Low complexity" evidence="6">
    <location>
        <begin position="60"/>
        <end position="75"/>
    </location>
</feature>
<evidence type="ECO:0000256" key="5">
    <source>
        <dbReference type="ARBA" id="ARBA00023239"/>
    </source>
</evidence>
<dbReference type="EMBL" id="BLXT01003064">
    <property type="protein sequence ID" value="GFO00208.1"/>
    <property type="molecule type" value="Genomic_DNA"/>
</dbReference>
<feature type="compositionally biased region" description="Polar residues" evidence="6">
    <location>
        <begin position="31"/>
        <end position="55"/>
    </location>
</feature>
<keyword evidence="8" id="KW-1185">Reference proteome</keyword>
<evidence type="ECO:0000256" key="3">
    <source>
        <dbReference type="ARBA" id="ARBA00013068"/>
    </source>
</evidence>
<dbReference type="InterPro" id="IPR000741">
    <property type="entry name" value="FBA_I"/>
</dbReference>
<evidence type="ECO:0000256" key="2">
    <source>
        <dbReference type="ARBA" id="ARBA00010387"/>
    </source>
</evidence>
<dbReference type="Proteomes" id="UP000735302">
    <property type="component" value="Unassembled WGS sequence"/>
</dbReference>
<dbReference type="Gene3D" id="3.20.20.70">
    <property type="entry name" value="Aldolase class I"/>
    <property type="match status" value="1"/>
</dbReference>
<name>A0AAV4A0M4_9GAST</name>
<dbReference type="InterPro" id="IPR013785">
    <property type="entry name" value="Aldolase_TIM"/>
</dbReference>
<evidence type="ECO:0000256" key="6">
    <source>
        <dbReference type="SAM" id="MobiDB-lite"/>
    </source>
</evidence>
<evidence type="ECO:0000256" key="4">
    <source>
        <dbReference type="ARBA" id="ARBA00023152"/>
    </source>
</evidence>
<dbReference type="SUPFAM" id="SSF51569">
    <property type="entry name" value="Aldolase"/>
    <property type="match status" value="1"/>
</dbReference>
<sequence length="466" mass="51753">MNYFPTWGKAKEVKEQLLASAQAQARPGEDSTLSRSPKTNAQFSVTSKTGISTGRPSPRPSHTSSFKSSPRFSPKPQTPVKGKKLKGRLMKVIGIRRFAGSMAPLNSRPHVEYLPPGKEDQLRETAKQLMKPGLGILAADDSLRQIGDRLKTLQLDNTEANRRRYHDMLLGGDIYMGDYFSGVLIREESLASTRHLGDKLKEKSVIKDPNVSLGIRFDKTVERLVGTEREYFTPGLDKLQDACQRMRESGAKFGLWRCVYRISECTPTRRALTENSICLARFAVICQQSGLVPIVAPEVLSEGTHGYTEAQEVWREILTTLVKTLLDYHVYLAGTLVRVTPVSPGQCYKGAKDLCRGAASTMKILNECLPPALGGVLLARDENLSKSISILNSCQTCRIKKPFFVSFCFSLVIQEGVASMWAGLDKNLKKARAELMKRAKLCSLASMGQYNPPRGSVFLITREVIY</sequence>
<reference evidence="7 8" key="1">
    <citation type="journal article" date="2021" name="Elife">
        <title>Chloroplast acquisition without the gene transfer in kleptoplastic sea slugs, Plakobranchus ocellatus.</title>
        <authorList>
            <person name="Maeda T."/>
            <person name="Takahashi S."/>
            <person name="Yoshida T."/>
            <person name="Shimamura S."/>
            <person name="Takaki Y."/>
            <person name="Nagai Y."/>
            <person name="Toyoda A."/>
            <person name="Suzuki Y."/>
            <person name="Arimoto A."/>
            <person name="Ishii H."/>
            <person name="Satoh N."/>
            <person name="Nishiyama T."/>
            <person name="Hasebe M."/>
            <person name="Maruyama T."/>
            <person name="Minagawa J."/>
            <person name="Obokata J."/>
            <person name="Shigenobu S."/>
        </authorList>
    </citation>
    <scope>NUCLEOTIDE SEQUENCE [LARGE SCALE GENOMIC DNA]</scope>
</reference>
<protein>
    <recommendedName>
        <fullName evidence="3">fructose-bisphosphate aldolase</fullName>
        <ecNumber evidence="3">4.1.2.13</ecNumber>
    </recommendedName>
</protein>
<organism evidence="7 8">
    <name type="scientific">Plakobranchus ocellatus</name>
    <dbReference type="NCBI Taxonomy" id="259542"/>
    <lineage>
        <taxon>Eukaryota</taxon>
        <taxon>Metazoa</taxon>
        <taxon>Spiralia</taxon>
        <taxon>Lophotrochozoa</taxon>
        <taxon>Mollusca</taxon>
        <taxon>Gastropoda</taxon>
        <taxon>Heterobranchia</taxon>
        <taxon>Euthyneura</taxon>
        <taxon>Panpulmonata</taxon>
        <taxon>Sacoglossa</taxon>
        <taxon>Placobranchoidea</taxon>
        <taxon>Plakobranchidae</taxon>
        <taxon>Plakobranchus</taxon>
    </lineage>
</organism>
<feature type="region of interest" description="Disordered" evidence="6">
    <location>
        <begin position="20"/>
        <end position="84"/>
    </location>
</feature>
<gene>
    <name evidence="7" type="ORF">PoB_002671300</name>
</gene>
<dbReference type="PANTHER" id="PTHR11627">
    <property type="entry name" value="FRUCTOSE-BISPHOSPHATE ALDOLASE"/>
    <property type="match status" value="1"/>
</dbReference>
<evidence type="ECO:0000313" key="8">
    <source>
        <dbReference type="Proteomes" id="UP000735302"/>
    </source>
</evidence>
<dbReference type="Pfam" id="PF00274">
    <property type="entry name" value="Glycolytic"/>
    <property type="match status" value="1"/>
</dbReference>
<proteinExistence type="inferred from homology"/>
<dbReference type="EC" id="4.1.2.13" evidence="3"/>
<comment type="caution">
    <text evidence="7">The sequence shown here is derived from an EMBL/GenBank/DDBJ whole genome shotgun (WGS) entry which is preliminary data.</text>
</comment>
<comment type="pathway">
    <text evidence="1">Carbohydrate degradation; glycolysis; D-glyceraldehyde 3-phosphate and glycerone phosphate from D-glucose: step 4/4.</text>
</comment>
<dbReference type="GO" id="GO:0006096">
    <property type="term" value="P:glycolytic process"/>
    <property type="evidence" value="ECO:0007669"/>
    <property type="project" value="UniProtKB-KW"/>
</dbReference>
<keyword evidence="5" id="KW-0456">Lyase</keyword>
<comment type="similarity">
    <text evidence="2">Belongs to the class I fructose-bisphosphate aldolase family.</text>
</comment>
<evidence type="ECO:0000256" key="1">
    <source>
        <dbReference type="ARBA" id="ARBA00004714"/>
    </source>
</evidence>